<feature type="region of interest" description="Disordered" evidence="1">
    <location>
        <begin position="2006"/>
        <end position="2028"/>
    </location>
</feature>
<dbReference type="Gene3D" id="3.40.20.10">
    <property type="entry name" value="Severin"/>
    <property type="match status" value="3"/>
</dbReference>
<reference evidence="2" key="1">
    <citation type="submission" date="2021-02" db="EMBL/GenBank/DDBJ databases">
        <title>First Annotated Genome of the Yellow-green Alga Tribonema minus.</title>
        <authorList>
            <person name="Mahan K.M."/>
        </authorList>
    </citation>
    <scope>NUCLEOTIDE SEQUENCE</scope>
    <source>
        <strain evidence="2">UTEX B ZZ1240</strain>
    </source>
</reference>
<comment type="caution">
    <text evidence="2">The sequence shown here is derived from an EMBL/GenBank/DDBJ whole genome shotgun (WGS) entry which is preliminary data.</text>
</comment>
<feature type="region of interest" description="Disordered" evidence="1">
    <location>
        <begin position="1792"/>
        <end position="1864"/>
    </location>
</feature>
<organism evidence="2 3">
    <name type="scientific">Tribonema minus</name>
    <dbReference type="NCBI Taxonomy" id="303371"/>
    <lineage>
        <taxon>Eukaryota</taxon>
        <taxon>Sar</taxon>
        <taxon>Stramenopiles</taxon>
        <taxon>Ochrophyta</taxon>
        <taxon>PX clade</taxon>
        <taxon>Xanthophyceae</taxon>
        <taxon>Tribonematales</taxon>
        <taxon>Tribonemataceae</taxon>
        <taxon>Tribonema</taxon>
    </lineage>
</organism>
<sequence>MVASAPLIQWALTNGCKMTIALLHHASVCGTLRVVQFVFANNRAPLNDMLQDVPVCEAAAARGDLEMLQWARAQGSHWNALTTEAAARKGHLEWLHELGCPCDEYACVYAAEGGRLDILPLLRAQGCSWDERVCTAAIQEGALEVLSWRKQRDAIVVMSGEGDAVMELLDPDHFVHDAGAEAVAEEIEHFMEEESHVGADAAASALFHPHEKDDTLVGKVLSVVTRAKDAVVGVYGQTLEPYMTKFCEEMFSRYGGSIAHLSASDAKALVEGVRGMTVAKLTTQLELMSQQRGRPGGVHGSIAAAVHAEHAAAAAAAAAAAVGSAPRPSIVPVAAAARSPVRRAAAASISAAAAVGPPPSTAKKAAAEAARAEMEQRQAERASALLGHPEHAAKPAPATNHVPAAAAAAAKPATAPAEAPKKRGRPPKSATATSQEDAAGEVKRRRAAAAGGASDAEDAVMADAQQEGAAGAGVKRSRAAKIEQARHNTDVENCHEVSEMPIAKATRSGTAAVSKKAKKAVSRLHGDGPVLYRVNGKLLRRLHVSVESLSGESAFILADYASRNVYIWAGRACSAVSRSLARSLGLEIVREEMLEWTGHFFIIEDNEGAGQTGDEGESEFWSILGGEPLPGGMHVLTDAEVEVPLARLYTMAETGYDWELVQEAAQFDSKFLVQYAASALVLECAGGAEPVEVYVWMGPEASTDDRKRARMGAVRRWWGDSDHGALTLIDCGVQVGIQTAPPKVSLFGQRFTQFGAAKAKDEGPLTAASTPPVSPEPAYAASRLSMGGGGGISRKTVSKLNDKKPFLYRVVKKQLQRIPLDASLVRQDDALMLVHESARDVTVWIGQDCSVFAASLAKQVGQEISHDELHEYKDHYACLNQGDDDDEFSGEFRGRFWTALGCPDGKEPSAIPEGEGAATADPLPAKLFCYDQSSDSWTVVAEAPQFDHTVLSAAACEALLIDCDCGELYLHIGDESSEDLRACAKAAADVYRSSLPRELRSSLTIVEPQKGRATEKCVLFNQRWRQFGAKSADEDTDTAMSGHGMLMKWVDDDNSLDIKAWKVVDGGAEGLAFKDVPSDAIGVLKSSDATALLCTLKAGARRVLYLWLGLDVPANCKAFLALQSTSLDPRADQVNTSQGREPPFLLKALHKLGKTAVVTRADTAAAGKRVFALRECSLMPGREAFAITEHHLDFLLSNGPAPDAIHFLVQPPATIAATHVGPEVSADFKSVAAAATLRLSAALGGSSSSSGSGSGDSVDAAKFVMMAGGSAPKAPYGEGSSAQAERPVAHRPTRLFLISHTTRKTGAMFVREMGAGAVFTQRDLAAHESMLLDAGRPIIFLWHGPDTKPAARELGLSVARCYAKAVLSPEVYAQIAPTYALPGKLEARDESAVAAAARLEAIPDSFGEIRVQEVFSGEEPPAFTWPFPDWDASLQRAFDHSKPPPPASPVGAAARATRFRHSTSPSGSPTAAVAAERASPFATTTSAAAAASAERPVPSAATSTGGSDGGGGSSRPASLERRRMPGAPASFTTAAEARAILSARSQLEAPPSPPGGNAQRETDEAEADATAAVPRMGGRKLSSTAAIASRSASPAISRNVFLEDLLDTGAPPAPTVMQGENPLARMRRGSATPPPPDAAGGGTAAMEGGGAVARALRHSRSPVAAREATNDGYGGGAAASAAAGSLSAAAGAGAESPTRYLRQSAPPSSPAPADDPPLPPAAAAPAKGSGGSGGGVAALYTKNLGGSSAAAAAAAAATPEPPSKSPANTAARDIGKGIAYDQYGEPILGGRAGAAAAAKASEPPRPPSNPLTKPGGNAQAVPPGHRSQSSMEHAPKPPAIQTARPLSMRSSSSSGALAPAAAAAPAPTAVVAAAPKLMYNEFGEPIKAAAGGDGGAVRGKVKAIWTERPAAVAAAAEPPAAAAAAASPEAPSTEAVSVKDMVSKIKPSAAAPKPVAAEPAAAAAAAPAAVPATETVSVKDMIKKMKPAAAAAAAAPVAKPAAAAAEKVSLKPVSRAQEPGTAARQASERVLSAEAAVTLAYDENGEPISKDGVKGGLNALLDKFGGKK</sequence>
<dbReference type="InterPro" id="IPR051425">
    <property type="entry name" value="Formin_Homology"/>
</dbReference>
<gene>
    <name evidence="2" type="ORF">JKP88DRAFT_351513</name>
</gene>
<feature type="compositionally biased region" description="Low complexity" evidence="1">
    <location>
        <begin position="1747"/>
        <end position="1758"/>
    </location>
</feature>
<evidence type="ECO:0000313" key="3">
    <source>
        <dbReference type="Proteomes" id="UP000664859"/>
    </source>
</evidence>
<evidence type="ECO:0000256" key="1">
    <source>
        <dbReference type="SAM" id="MobiDB-lite"/>
    </source>
</evidence>
<name>A0A835YKR1_9STRA</name>
<evidence type="ECO:0000313" key="2">
    <source>
        <dbReference type="EMBL" id="KAG5175400.1"/>
    </source>
</evidence>
<dbReference type="Proteomes" id="UP000664859">
    <property type="component" value="Unassembled WGS sequence"/>
</dbReference>
<feature type="region of interest" description="Disordered" evidence="1">
    <location>
        <begin position="350"/>
        <end position="490"/>
    </location>
</feature>
<dbReference type="GO" id="GO:0051015">
    <property type="term" value="F:actin filament binding"/>
    <property type="evidence" value="ECO:0007669"/>
    <property type="project" value="InterPro"/>
</dbReference>
<keyword evidence="3" id="KW-1185">Reference proteome</keyword>
<dbReference type="InterPro" id="IPR036770">
    <property type="entry name" value="Ankyrin_rpt-contain_sf"/>
</dbReference>
<feature type="compositionally biased region" description="Basic and acidic residues" evidence="1">
    <location>
        <begin position="480"/>
        <end position="490"/>
    </location>
</feature>
<dbReference type="SUPFAM" id="SSF55753">
    <property type="entry name" value="Actin depolymerizing proteins"/>
    <property type="match status" value="3"/>
</dbReference>
<feature type="compositionally biased region" description="Basic and acidic residues" evidence="1">
    <location>
        <begin position="370"/>
        <end position="380"/>
    </location>
</feature>
<proteinExistence type="predicted"/>
<dbReference type="EMBL" id="JAFCMP010000550">
    <property type="protein sequence ID" value="KAG5175400.1"/>
    <property type="molecule type" value="Genomic_DNA"/>
</dbReference>
<dbReference type="InterPro" id="IPR029006">
    <property type="entry name" value="ADF-H/Gelsolin-like_dom_sf"/>
</dbReference>
<feature type="region of interest" description="Disordered" evidence="1">
    <location>
        <begin position="1625"/>
        <end position="1770"/>
    </location>
</feature>
<dbReference type="OrthoDB" id="10261302at2759"/>
<evidence type="ECO:0008006" key="4">
    <source>
        <dbReference type="Google" id="ProtNLM"/>
    </source>
</evidence>
<dbReference type="InterPro" id="IPR007122">
    <property type="entry name" value="Villin/Gelsolin"/>
</dbReference>
<feature type="compositionally biased region" description="Pro residues" evidence="1">
    <location>
        <begin position="1707"/>
        <end position="1722"/>
    </location>
</feature>
<feature type="compositionally biased region" description="Low complexity" evidence="1">
    <location>
        <begin position="1678"/>
        <end position="1694"/>
    </location>
</feature>
<dbReference type="SMART" id="SM00262">
    <property type="entry name" value="GEL"/>
    <property type="match status" value="2"/>
</dbReference>
<feature type="region of interest" description="Disordered" evidence="1">
    <location>
        <begin position="1545"/>
        <end position="1580"/>
    </location>
</feature>
<feature type="region of interest" description="Disordered" evidence="1">
    <location>
        <begin position="1436"/>
        <end position="1524"/>
    </location>
</feature>
<feature type="compositionally biased region" description="Gly residues" evidence="1">
    <location>
        <begin position="1639"/>
        <end position="1651"/>
    </location>
</feature>
<dbReference type="SUPFAM" id="SSF48403">
    <property type="entry name" value="Ankyrin repeat"/>
    <property type="match status" value="1"/>
</dbReference>
<protein>
    <recommendedName>
        <fullName evidence="4">HP domain-containing protein</fullName>
    </recommendedName>
</protein>
<accession>A0A835YKR1</accession>
<feature type="compositionally biased region" description="Low complexity" evidence="1">
    <location>
        <begin position="395"/>
        <end position="418"/>
    </location>
</feature>
<feature type="compositionally biased region" description="Low complexity" evidence="1">
    <location>
        <begin position="1478"/>
        <end position="1505"/>
    </location>
</feature>
<dbReference type="PANTHER" id="PTHR45725">
    <property type="entry name" value="FORMIN HOMOLOGY 2 FAMILY MEMBER"/>
    <property type="match status" value="1"/>
</dbReference>
<feature type="compositionally biased region" description="Low complexity" evidence="1">
    <location>
        <begin position="1842"/>
        <end position="1864"/>
    </location>
</feature>
<dbReference type="PANTHER" id="PTHR45725:SF18">
    <property type="entry name" value="ORC1-LIKE AAA ATPASE DOMAIN-CONTAINING PROTEIN"/>
    <property type="match status" value="1"/>
</dbReference>